<dbReference type="InterPro" id="IPR000631">
    <property type="entry name" value="CARKD"/>
</dbReference>
<keyword evidence="4 12" id="KW-0547">Nucleotide-binding</keyword>
<dbReference type="OrthoDB" id="9806925at2"/>
<feature type="domain" description="YjeF C-terminal" evidence="14">
    <location>
        <begin position="288"/>
        <end position="604"/>
    </location>
</feature>
<dbReference type="GO" id="GO:0046496">
    <property type="term" value="P:nicotinamide nucleotide metabolic process"/>
    <property type="evidence" value="ECO:0007669"/>
    <property type="project" value="UniProtKB-UniRule"/>
</dbReference>
<evidence type="ECO:0000256" key="11">
    <source>
        <dbReference type="ARBA" id="ARBA00049209"/>
    </source>
</evidence>
<accession>A0A2A2EEF4</accession>
<evidence type="ECO:0000256" key="2">
    <source>
        <dbReference type="ARBA" id="ARBA00006001"/>
    </source>
</evidence>
<dbReference type="PROSITE" id="PS51383">
    <property type="entry name" value="YJEF_C_3"/>
    <property type="match status" value="1"/>
</dbReference>
<comment type="similarity">
    <text evidence="3">In the C-terminal section; belongs to the NnrD/CARKD family.</text>
</comment>
<evidence type="ECO:0000256" key="10">
    <source>
        <dbReference type="ARBA" id="ARBA00048238"/>
    </source>
</evidence>
<dbReference type="PANTHER" id="PTHR12592">
    <property type="entry name" value="ATP-DEPENDENT (S)-NAD(P)H-HYDRATE DEHYDRATASE FAMILY MEMBER"/>
    <property type="match status" value="1"/>
</dbReference>
<dbReference type="GO" id="GO:0005524">
    <property type="term" value="F:ATP binding"/>
    <property type="evidence" value="ECO:0007669"/>
    <property type="project" value="UniProtKB-KW"/>
</dbReference>
<keyword evidence="16" id="KW-0418">Kinase</keyword>
<dbReference type="InterPro" id="IPR036652">
    <property type="entry name" value="YjeF_N_dom_sf"/>
</dbReference>
<feature type="binding site" evidence="12">
    <location>
        <position position="323"/>
    </location>
    <ligand>
        <name>(6S)-NADPHX</name>
        <dbReference type="ChEBI" id="CHEBI:64076"/>
    </ligand>
</feature>
<keyword evidence="6 12" id="KW-0521">NADP</keyword>
<feature type="compositionally biased region" description="Low complexity" evidence="13">
    <location>
        <begin position="1"/>
        <end position="13"/>
    </location>
</feature>
<comment type="subunit">
    <text evidence="12">Homotetramer.</text>
</comment>
<dbReference type="GO" id="GO:0016301">
    <property type="term" value="F:kinase activity"/>
    <property type="evidence" value="ECO:0007669"/>
    <property type="project" value="UniProtKB-KW"/>
</dbReference>
<reference evidence="16 17" key="1">
    <citation type="journal article" date="2017" name="ISME J.">
        <title>Unveiling bifidobacterial biogeography across the mammalian branch of the tree of life.</title>
        <authorList>
            <person name="Milani C."/>
            <person name="Mangifesta M."/>
            <person name="Mancabelli L."/>
            <person name="Lugli G.A."/>
            <person name="James K."/>
            <person name="Duranti S."/>
            <person name="Turroni F."/>
            <person name="Ferrario C."/>
            <person name="Ossiprandi M.C."/>
            <person name="van Sinderen D."/>
            <person name="Ventura M."/>
        </authorList>
    </citation>
    <scope>NUCLEOTIDE SEQUENCE [LARGE SCALE GENOMIC DNA]</scope>
    <source>
        <strain evidence="17">Ham19E</strain>
    </source>
</reference>
<comment type="catalytic activity">
    <reaction evidence="11 12">
        <text>(6S)-NADPHX + ADP = AMP + phosphate + NADPH + H(+)</text>
        <dbReference type="Rhea" id="RHEA:32235"/>
        <dbReference type="ChEBI" id="CHEBI:15378"/>
        <dbReference type="ChEBI" id="CHEBI:43474"/>
        <dbReference type="ChEBI" id="CHEBI:57783"/>
        <dbReference type="ChEBI" id="CHEBI:64076"/>
        <dbReference type="ChEBI" id="CHEBI:456215"/>
        <dbReference type="ChEBI" id="CHEBI:456216"/>
        <dbReference type="EC" id="4.2.1.136"/>
    </reaction>
</comment>
<proteinExistence type="inferred from homology"/>
<sequence length="611" mass="62720">MNDSGTTTTGPTPHTDDADIDEDLRVDTLLSSAFDTATIRALERPLLDDGVPLMRIAAGAAAKHILDVIADEEWDPATLRVCVLAGAGDNGGDGLYCGAALAAEGFNVTAIAVGRALHDAAFDAFRRSGGHVFTLDPNARIPGAPSGMSSGEAGQRLEQAVQFVSRAHIIIDAMTGIGVEGALRGIPAAIAAAVGAQDGAPRRIALPDDELDIEFPFVVAIDTPSGIGVNDGTLPGPYIPADMTMMFGALKPCAVLPPASYACGRITLVDFGFDVDDTDVEPAVEVADRAFAQSAIRIPNIEDAKYDRGVTGLITGSVHYPGAAVLSTAAAARSNIGMVRYLGPERAQNLVLNALPEAVIGKGHVQSWVVGCGVPDGTHGDADDMQRAAIAALLHHYALDDADDMDEEAALTMPPIVVDAGALDLLPAHVPAQVVLTPHAGEMAALLTRLGHDRTAQDVNGHPLESAALACELTGATVLLKGAMTVIVGPDGTGATRTLVCGRAPAFLATAGAGDVLAGITGAMLAQQADAIITDPSLTAEVVAGAAYVHGLAAALASHSDQRFWNEPVLFSDGASKAHTVESVGHPIVASDVIDALPDAFDMLNATARYE</sequence>
<dbReference type="GO" id="GO:0052856">
    <property type="term" value="F:NAD(P)HX epimerase activity"/>
    <property type="evidence" value="ECO:0007669"/>
    <property type="project" value="TreeGrafter"/>
</dbReference>
<evidence type="ECO:0000313" key="17">
    <source>
        <dbReference type="Proteomes" id="UP000218399"/>
    </source>
</evidence>
<dbReference type="Pfam" id="PF03853">
    <property type="entry name" value="YjeF_N"/>
    <property type="match status" value="1"/>
</dbReference>
<feature type="binding site" evidence="12">
    <location>
        <position position="373"/>
    </location>
    <ligand>
        <name>(6S)-NADPHX</name>
        <dbReference type="ChEBI" id="CHEBI:64076"/>
    </ligand>
</feature>
<dbReference type="Gene3D" id="3.40.50.10260">
    <property type="entry name" value="YjeF N-terminal domain"/>
    <property type="match status" value="1"/>
</dbReference>
<dbReference type="EC" id="4.2.1.136" evidence="12"/>
<dbReference type="InterPro" id="IPR029056">
    <property type="entry name" value="Ribokinase-like"/>
</dbReference>
<dbReference type="CDD" id="cd01171">
    <property type="entry name" value="YXKO-related"/>
    <property type="match status" value="1"/>
</dbReference>
<dbReference type="Gene3D" id="3.40.1190.20">
    <property type="match status" value="1"/>
</dbReference>
<evidence type="ECO:0000256" key="8">
    <source>
        <dbReference type="ARBA" id="ARBA00023239"/>
    </source>
</evidence>
<gene>
    <name evidence="12" type="primary">nnrD</name>
    <name evidence="16" type="ORF">B1526_1136</name>
</gene>
<dbReference type="GO" id="GO:0110051">
    <property type="term" value="P:metabolite repair"/>
    <property type="evidence" value="ECO:0007669"/>
    <property type="project" value="TreeGrafter"/>
</dbReference>
<feature type="region of interest" description="Disordered" evidence="13">
    <location>
        <begin position="1"/>
        <end position="20"/>
    </location>
</feature>
<dbReference type="SUPFAM" id="SSF53613">
    <property type="entry name" value="Ribokinase-like"/>
    <property type="match status" value="1"/>
</dbReference>
<evidence type="ECO:0000256" key="1">
    <source>
        <dbReference type="ARBA" id="ARBA00001958"/>
    </source>
</evidence>
<dbReference type="HAMAP" id="MF_01965">
    <property type="entry name" value="NADHX_dehydratase"/>
    <property type="match status" value="1"/>
</dbReference>
<evidence type="ECO:0000256" key="4">
    <source>
        <dbReference type="ARBA" id="ARBA00022741"/>
    </source>
</evidence>
<comment type="function">
    <text evidence="12">Catalyzes the dehydration of the S-form of NAD(P)HX at the expense of ADP, which is converted to AMP. Together with NAD(P)HX epimerase, which catalyzes the epimerization of the S- and R-forms, the enzyme allows the repair of both epimers of NAD(P)HX, a damaged form of NAD(P)H that is a result of enzymatic or heat-dependent hydration.</text>
</comment>
<dbReference type="EMBL" id="MVOH01000014">
    <property type="protein sequence ID" value="PAU67413.1"/>
    <property type="molecule type" value="Genomic_DNA"/>
</dbReference>
<comment type="catalytic activity">
    <reaction evidence="10 12">
        <text>(6S)-NADHX + ADP = AMP + phosphate + NADH + H(+)</text>
        <dbReference type="Rhea" id="RHEA:32223"/>
        <dbReference type="ChEBI" id="CHEBI:15378"/>
        <dbReference type="ChEBI" id="CHEBI:43474"/>
        <dbReference type="ChEBI" id="CHEBI:57945"/>
        <dbReference type="ChEBI" id="CHEBI:64074"/>
        <dbReference type="ChEBI" id="CHEBI:456215"/>
        <dbReference type="ChEBI" id="CHEBI:456216"/>
        <dbReference type="EC" id="4.2.1.136"/>
    </reaction>
</comment>
<keyword evidence="17" id="KW-1185">Reference proteome</keyword>
<name>A0A2A2EEF4_9BIFI</name>
<dbReference type="Pfam" id="PF01256">
    <property type="entry name" value="Carb_kinase"/>
    <property type="match status" value="1"/>
</dbReference>
<comment type="function">
    <text evidence="9">Bifunctional enzyme that catalyzes the epimerization of the S- and R-forms of NAD(P)HX and the dehydration of the S-form of NAD(P)HX at the expense of ADP, which is converted to AMP. This allows the repair of both epimers of NAD(P)HX, a damaged form of NAD(P)H that is a result of enzymatic or heat-dependent hydration.</text>
</comment>
<keyword evidence="5 12" id="KW-0067">ATP-binding</keyword>
<feature type="binding site" evidence="12">
    <location>
        <begin position="481"/>
        <end position="485"/>
    </location>
    <ligand>
        <name>AMP</name>
        <dbReference type="ChEBI" id="CHEBI:456215"/>
    </ligand>
</feature>
<dbReference type="PROSITE" id="PS51385">
    <property type="entry name" value="YJEF_N"/>
    <property type="match status" value="1"/>
</dbReference>
<protein>
    <recommendedName>
        <fullName evidence="12">ADP-dependent (S)-NAD(P)H-hydrate dehydratase</fullName>
        <ecNumber evidence="12">4.2.1.136</ecNumber>
    </recommendedName>
    <alternativeName>
        <fullName evidence="12">ADP-dependent NAD(P)HX dehydratase</fullName>
    </alternativeName>
</protein>
<keyword evidence="8 12" id="KW-0456">Lyase</keyword>
<evidence type="ECO:0000259" key="15">
    <source>
        <dbReference type="PROSITE" id="PS51385"/>
    </source>
</evidence>
<evidence type="ECO:0000259" key="14">
    <source>
        <dbReference type="PROSITE" id="PS51383"/>
    </source>
</evidence>
<comment type="similarity">
    <text evidence="2">In the N-terminal section; belongs to the NnrE/AIBP family.</text>
</comment>
<comment type="cofactor">
    <cofactor evidence="1">
        <name>K(+)</name>
        <dbReference type="ChEBI" id="CHEBI:29103"/>
    </cofactor>
</comment>
<feature type="binding site" evidence="12">
    <location>
        <position position="439"/>
    </location>
    <ligand>
        <name>(6S)-NADPHX</name>
        <dbReference type="ChEBI" id="CHEBI:64076"/>
    </ligand>
</feature>
<evidence type="ECO:0000256" key="9">
    <source>
        <dbReference type="ARBA" id="ARBA00025153"/>
    </source>
</evidence>
<evidence type="ECO:0000313" key="16">
    <source>
        <dbReference type="EMBL" id="PAU67413.1"/>
    </source>
</evidence>
<evidence type="ECO:0000256" key="5">
    <source>
        <dbReference type="ARBA" id="ARBA00022840"/>
    </source>
</evidence>
<dbReference type="InterPro" id="IPR004443">
    <property type="entry name" value="YjeF_N_dom"/>
</dbReference>
<dbReference type="PANTHER" id="PTHR12592:SF0">
    <property type="entry name" value="ATP-DEPENDENT (S)-NAD(P)H-HYDRATE DEHYDRATASE"/>
    <property type="match status" value="1"/>
</dbReference>
<organism evidence="16 17">
    <name type="scientific">Bifidobacterium criceti</name>
    <dbReference type="NCBI Taxonomy" id="1960969"/>
    <lineage>
        <taxon>Bacteria</taxon>
        <taxon>Bacillati</taxon>
        <taxon>Actinomycetota</taxon>
        <taxon>Actinomycetes</taxon>
        <taxon>Bifidobacteriales</taxon>
        <taxon>Bifidobacteriaceae</taxon>
        <taxon>Bifidobacterium</taxon>
    </lineage>
</organism>
<feature type="binding site" evidence="12">
    <location>
        <position position="514"/>
    </location>
    <ligand>
        <name>AMP</name>
        <dbReference type="ChEBI" id="CHEBI:456215"/>
    </ligand>
</feature>
<dbReference type="Proteomes" id="UP000218399">
    <property type="component" value="Unassembled WGS sequence"/>
</dbReference>
<dbReference type="SUPFAM" id="SSF64153">
    <property type="entry name" value="YjeF N-terminal domain-like"/>
    <property type="match status" value="1"/>
</dbReference>
<keyword evidence="7 12" id="KW-0520">NAD</keyword>
<evidence type="ECO:0000256" key="7">
    <source>
        <dbReference type="ARBA" id="ARBA00023027"/>
    </source>
</evidence>
<comment type="cofactor">
    <cofactor evidence="12">
        <name>Mg(2+)</name>
        <dbReference type="ChEBI" id="CHEBI:18420"/>
    </cofactor>
</comment>
<evidence type="ECO:0000256" key="6">
    <source>
        <dbReference type="ARBA" id="ARBA00022857"/>
    </source>
</evidence>
<evidence type="ECO:0000256" key="3">
    <source>
        <dbReference type="ARBA" id="ARBA00009524"/>
    </source>
</evidence>
<dbReference type="AlphaFoldDB" id="A0A2A2EEF4"/>
<dbReference type="GO" id="GO:0052855">
    <property type="term" value="F:ADP-dependent NAD(P)H-hydrate dehydratase activity"/>
    <property type="evidence" value="ECO:0007669"/>
    <property type="project" value="UniProtKB-UniRule"/>
</dbReference>
<evidence type="ECO:0000256" key="13">
    <source>
        <dbReference type="SAM" id="MobiDB-lite"/>
    </source>
</evidence>
<keyword evidence="16" id="KW-0808">Transferase</keyword>
<comment type="similarity">
    <text evidence="12">Belongs to the NnrD/CARKD family.</text>
</comment>
<dbReference type="RefSeq" id="WP_095615133.1">
    <property type="nucleotide sequence ID" value="NZ_MVOH01000014.1"/>
</dbReference>
<evidence type="ECO:0000256" key="12">
    <source>
        <dbReference type="HAMAP-Rule" id="MF_01965"/>
    </source>
</evidence>
<feature type="binding site" evidence="12">
    <location>
        <position position="515"/>
    </location>
    <ligand>
        <name>(6S)-NADPHX</name>
        <dbReference type="ChEBI" id="CHEBI:64076"/>
    </ligand>
</feature>
<feature type="domain" description="YjeF N-terminal" evidence="15">
    <location>
        <begin position="31"/>
        <end position="279"/>
    </location>
</feature>
<comment type="caution">
    <text evidence="16">The sequence shown here is derived from an EMBL/GenBank/DDBJ whole genome shotgun (WGS) entry which is preliminary data.</text>
</comment>